<evidence type="ECO:0000313" key="3">
    <source>
        <dbReference type="Proteomes" id="UP000827724"/>
    </source>
</evidence>
<feature type="region of interest" description="Disordered" evidence="1">
    <location>
        <begin position="1"/>
        <end position="71"/>
    </location>
</feature>
<dbReference type="AlphaFoldDB" id="A0A9P8TTD4"/>
<dbReference type="EMBL" id="JAIWOZ010000006">
    <property type="protein sequence ID" value="KAH6604148.1"/>
    <property type="molecule type" value="Genomic_DNA"/>
</dbReference>
<sequence length="218" mass="23622">MTADSGGRDLPHVPHAPAGGSATRFPGLASEPGPSSAAQGEARTSDEEDGRAEELAAKDQRDHGPTPGGPAEFELVVSIATEEQLRRYMLIFSYSSNDPMNINSCIGAERTMLITSVPLLNFVDKVWVLHHAQYPDYVYTGGITRQRTGLVSTTKGAKLVKGIIISRIVTSMFYRRTGCATSFMRLLAQEIDKGEGQDRIAFSVVYGGSNTDLFYRCG</sequence>
<comment type="caution">
    <text evidence="2">The sequence shown here is derived from an EMBL/GenBank/DDBJ whole genome shotgun (WGS) entry which is preliminary data.</text>
</comment>
<keyword evidence="3" id="KW-1185">Reference proteome</keyword>
<protein>
    <submittedName>
        <fullName evidence="2">Acyl acyltransferase</fullName>
    </submittedName>
</protein>
<accession>A0A9P8TTD4</accession>
<dbReference type="OrthoDB" id="10523562at2759"/>
<evidence type="ECO:0000256" key="1">
    <source>
        <dbReference type="SAM" id="MobiDB-lite"/>
    </source>
</evidence>
<gene>
    <name evidence="2" type="ORF">Trco_007594</name>
</gene>
<evidence type="ECO:0000313" key="2">
    <source>
        <dbReference type="EMBL" id="KAH6604148.1"/>
    </source>
</evidence>
<feature type="compositionally biased region" description="Basic and acidic residues" evidence="1">
    <location>
        <begin position="52"/>
        <end position="64"/>
    </location>
</feature>
<feature type="compositionally biased region" description="Basic and acidic residues" evidence="1">
    <location>
        <begin position="1"/>
        <end position="12"/>
    </location>
</feature>
<organism evidence="2 3">
    <name type="scientific">Trichoderma cornu-damae</name>
    <dbReference type="NCBI Taxonomy" id="654480"/>
    <lineage>
        <taxon>Eukaryota</taxon>
        <taxon>Fungi</taxon>
        <taxon>Dikarya</taxon>
        <taxon>Ascomycota</taxon>
        <taxon>Pezizomycotina</taxon>
        <taxon>Sordariomycetes</taxon>
        <taxon>Hypocreomycetidae</taxon>
        <taxon>Hypocreales</taxon>
        <taxon>Hypocreaceae</taxon>
        <taxon>Trichoderma</taxon>
    </lineage>
</organism>
<dbReference type="Proteomes" id="UP000827724">
    <property type="component" value="Unassembled WGS sequence"/>
</dbReference>
<reference evidence="2" key="1">
    <citation type="submission" date="2021-08" db="EMBL/GenBank/DDBJ databases">
        <title>Chromosome-Level Trichoderma cornu-damae using Hi-C Data.</title>
        <authorList>
            <person name="Kim C.S."/>
        </authorList>
    </citation>
    <scope>NUCLEOTIDE SEQUENCE</scope>
    <source>
        <strain evidence="2">KA19-0412C</strain>
    </source>
</reference>
<name>A0A9P8TTD4_9HYPO</name>
<keyword evidence="2" id="KW-0808">Transferase</keyword>
<dbReference type="GO" id="GO:0016746">
    <property type="term" value="F:acyltransferase activity"/>
    <property type="evidence" value="ECO:0007669"/>
    <property type="project" value="UniProtKB-KW"/>
</dbReference>
<proteinExistence type="predicted"/>
<keyword evidence="2" id="KW-0012">Acyltransferase</keyword>